<evidence type="ECO:0000259" key="1">
    <source>
        <dbReference type="PROSITE" id="PS51094"/>
    </source>
</evidence>
<dbReference type="EMBL" id="FOXF01000043">
    <property type="protein sequence ID" value="SFP61457.1"/>
    <property type="molecule type" value="Genomic_DNA"/>
</dbReference>
<dbReference type="Proteomes" id="UP000243745">
    <property type="component" value="Unassembled WGS sequence"/>
</dbReference>
<dbReference type="InterPro" id="IPR051541">
    <property type="entry name" value="PTS_SugarTrans_NitroReg"/>
</dbReference>
<reference evidence="2 3" key="1">
    <citation type="submission" date="2016-10" db="EMBL/GenBank/DDBJ databases">
        <authorList>
            <person name="Varghese N."/>
            <person name="Submissions S."/>
        </authorList>
    </citation>
    <scope>NUCLEOTIDE SEQUENCE [LARGE SCALE GENOMIC DNA]</scope>
    <source>
        <strain evidence="2 3">DSM 1361</strain>
    </source>
</reference>
<dbReference type="Pfam" id="PF00359">
    <property type="entry name" value="PTS_EIIA_2"/>
    <property type="match status" value="1"/>
</dbReference>
<sequence length="164" mass="18451">MSHFLSELLEKDSVLSPVLCYSKKKTFEVISTAASKKVGIPTINLLKLLNDREDLGSTYIGNGFVMPHAVIPDDAKETSILLILDKPICYNVEENTFADVFLAFFLHEKTAAEHAEELELICKDLGDSIKIKQLRFIKNISTQVHVSLLRHFDSALNDEKSEKD</sequence>
<name>A0A662ZJZ1_9GAMM</name>
<evidence type="ECO:0000313" key="3">
    <source>
        <dbReference type="Proteomes" id="UP000243745"/>
    </source>
</evidence>
<dbReference type="InterPro" id="IPR002178">
    <property type="entry name" value="PTS_EIIA_type-2_dom"/>
</dbReference>
<protein>
    <submittedName>
        <fullName evidence="2">PTS IIA-like nitrogen-regulatory protein PtsN</fullName>
    </submittedName>
</protein>
<gene>
    <name evidence="2" type="ORF">SAMN02910344_01875</name>
</gene>
<evidence type="ECO:0000313" key="2">
    <source>
        <dbReference type="EMBL" id="SFP61457.1"/>
    </source>
</evidence>
<dbReference type="PANTHER" id="PTHR47738">
    <property type="entry name" value="PTS SYSTEM FRUCTOSE-LIKE EIIA COMPONENT-RELATED"/>
    <property type="match status" value="1"/>
</dbReference>
<dbReference type="GO" id="GO:0030295">
    <property type="term" value="F:protein kinase activator activity"/>
    <property type="evidence" value="ECO:0007669"/>
    <property type="project" value="TreeGrafter"/>
</dbReference>
<dbReference type="AlphaFoldDB" id="A0A662ZJZ1"/>
<feature type="domain" description="PTS EIIA type-2" evidence="1">
    <location>
        <begin position="7"/>
        <end position="152"/>
    </location>
</feature>
<dbReference type="SUPFAM" id="SSF55804">
    <property type="entry name" value="Phoshotransferase/anion transport protein"/>
    <property type="match status" value="1"/>
</dbReference>
<dbReference type="Gene3D" id="3.40.930.10">
    <property type="entry name" value="Mannitol-specific EII, Chain A"/>
    <property type="match status" value="1"/>
</dbReference>
<keyword evidence="3" id="KW-1185">Reference proteome</keyword>
<accession>A0A662ZJZ1</accession>
<organism evidence="2 3">
    <name type="scientific">Ruminobacter amylophilus</name>
    <dbReference type="NCBI Taxonomy" id="867"/>
    <lineage>
        <taxon>Bacteria</taxon>
        <taxon>Pseudomonadati</taxon>
        <taxon>Pseudomonadota</taxon>
        <taxon>Gammaproteobacteria</taxon>
        <taxon>Aeromonadales</taxon>
        <taxon>Succinivibrionaceae</taxon>
        <taxon>Ruminobacter</taxon>
    </lineage>
</organism>
<dbReference type="OrthoDB" id="95460at2"/>
<dbReference type="InterPro" id="IPR016152">
    <property type="entry name" value="PTrfase/Anion_transptr"/>
</dbReference>
<dbReference type="PROSITE" id="PS51094">
    <property type="entry name" value="PTS_EIIA_TYPE_2"/>
    <property type="match status" value="1"/>
</dbReference>
<proteinExistence type="predicted"/>
<dbReference type="PANTHER" id="PTHR47738:SF1">
    <property type="entry name" value="NITROGEN REGULATORY PROTEIN"/>
    <property type="match status" value="1"/>
</dbReference>